<evidence type="ECO:0000256" key="1">
    <source>
        <dbReference type="SAM" id="Phobius"/>
    </source>
</evidence>
<reference evidence="3" key="1">
    <citation type="submission" date="2016-10" db="EMBL/GenBank/DDBJ databases">
        <authorList>
            <person name="Varghese N."/>
            <person name="Submissions S."/>
        </authorList>
    </citation>
    <scope>NUCLEOTIDE SEQUENCE [LARGE SCALE GENOMIC DNA]</scope>
    <source>
        <strain evidence="3">DSM 26893</strain>
    </source>
</reference>
<gene>
    <name evidence="2" type="ORF">SAMN04488011_103348</name>
</gene>
<organism evidence="2 3">
    <name type="scientific">Palleronia pelagia</name>
    <dbReference type="NCBI Taxonomy" id="387096"/>
    <lineage>
        <taxon>Bacteria</taxon>
        <taxon>Pseudomonadati</taxon>
        <taxon>Pseudomonadota</taxon>
        <taxon>Alphaproteobacteria</taxon>
        <taxon>Rhodobacterales</taxon>
        <taxon>Roseobacteraceae</taxon>
        <taxon>Palleronia</taxon>
    </lineage>
</organism>
<name>A0A1H8FIL9_9RHOB</name>
<sequence length="76" mass="7720">MAAKGPGAGELYVRLAISVAGLALLIGALLVRGVPSGPAFFEVIIVAGGFFGLSALWSLRGILRARSAARGPRDEA</sequence>
<keyword evidence="1" id="KW-1133">Transmembrane helix</keyword>
<protein>
    <submittedName>
        <fullName evidence="2">Uncharacterized protein</fullName>
    </submittedName>
</protein>
<evidence type="ECO:0000313" key="3">
    <source>
        <dbReference type="Proteomes" id="UP000199372"/>
    </source>
</evidence>
<proteinExistence type="predicted"/>
<dbReference type="EMBL" id="FOCM01000003">
    <property type="protein sequence ID" value="SEN31364.1"/>
    <property type="molecule type" value="Genomic_DNA"/>
</dbReference>
<keyword evidence="3" id="KW-1185">Reference proteome</keyword>
<keyword evidence="1" id="KW-0812">Transmembrane</keyword>
<dbReference type="Proteomes" id="UP000199372">
    <property type="component" value="Unassembled WGS sequence"/>
</dbReference>
<evidence type="ECO:0000313" key="2">
    <source>
        <dbReference type="EMBL" id="SEN31364.1"/>
    </source>
</evidence>
<feature type="transmembrane region" description="Helical" evidence="1">
    <location>
        <begin position="43"/>
        <end position="63"/>
    </location>
</feature>
<keyword evidence="1" id="KW-0472">Membrane</keyword>
<dbReference type="AlphaFoldDB" id="A0A1H8FIL9"/>
<feature type="transmembrane region" description="Helical" evidence="1">
    <location>
        <begin position="12"/>
        <end position="31"/>
    </location>
</feature>
<accession>A0A1H8FIL9</accession>